<evidence type="ECO:0000256" key="1">
    <source>
        <dbReference type="SAM" id="MobiDB-lite"/>
    </source>
</evidence>
<accession>A0A0A8Y0T4</accession>
<evidence type="ECO:0000313" key="2">
    <source>
        <dbReference type="EMBL" id="JAD19924.1"/>
    </source>
</evidence>
<name>A0A0A8Y0T4_ARUDO</name>
<sequence length="154" mass="16662">MQPLPLGCPDPPPCASASQLRIEEVGEEKASLRHRVLPLSPEELLRVGWREPTMGAPEPRASRARPPPPPGDGDVEVLDGEALEVLKSRSLTSPRVLARRLELGQPLSFHELEHEHGLAVFAAEPGVAVDEVGRRGRAPRPPPPPCRSLGGRRS</sequence>
<reference evidence="2" key="1">
    <citation type="submission" date="2014-09" db="EMBL/GenBank/DDBJ databases">
        <authorList>
            <person name="Magalhaes I.L.F."/>
            <person name="Oliveira U."/>
            <person name="Santos F.R."/>
            <person name="Vidigal T.H.D.A."/>
            <person name="Brescovit A.D."/>
            <person name="Santos A.J."/>
        </authorList>
    </citation>
    <scope>NUCLEOTIDE SEQUENCE</scope>
    <source>
        <tissue evidence="2">Shoot tissue taken approximately 20 cm above the soil surface</tissue>
    </source>
</reference>
<protein>
    <submittedName>
        <fullName evidence="2">Uncharacterized protein</fullName>
    </submittedName>
</protein>
<organism evidence="2">
    <name type="scientific">Arundo donax</name>
    <name type="common">Giant reed</name>
    <name type="synonym">Donax arundinaceus</name>
    <dbReference type="NCBI Taxonomy" id="35708"/>
    <lineage>
        <taxon>Eukaryota</taxon>
        <taxon>Viridiplantae</taxon>
        <taxon>Streptophyta</taxon>
        <taxon>Embryophyta</taxon>
        <taxon>Tracheophyta</taxon>
        <taxon>Spermatophyta</taxon>
        <taxon>Magnoliopsida</taxon>
        <taxon>Liliopsida</taxon>
        <taxon>Poales</taxon>
        <taxon>Poaceae</taxon>
        <taxon>PACMAD clade</taxon>
        <taxon>Arundinoideae</taxon>
        <taxon>Arundineae</taxon>
        <taxon>Arundo</taxon>
    </lineage>
</organism>
<proteinExistence type="predicted"/>
<dbReference type="EMBL" id="GBRH01277971">
    <property type="protein sequence ID" value="JAD19924.1"/>
    <property type="molecule type" value="Transcribed_RNA"/>
</dbReference>
<feature type="region of interest" description="Disordered" evidence="1">
    <location>
        <begin position="48"/>
        <end position="73"/>
    </location>
</feature>
<feature type="region of interest" description="Disordered" evidence="1">
    <location>
        <begin position="131"/>
        <end position="154"/>
    </location>
</feature>
<dbReference type="AlphaFoldDB" id="A0A0A8Y0T4"/>
<reference evidence="2" key="2">
    <citation type="journal article" date="2015" name="Data Brief">
        <title>Shoot transcriptome of the giant reed, Arundo donax.</title>
        <authorList>
            <person name="Barrero R.A."/>
            <person name="Guerrero F.D."/>
            <person name="Moolhuijzen P."/>
            <person name="Goolsby J.A."/>
            <person name="Tidwell J."/>
            <person name="Bellgard S.E."/>
            <person name="Bellgard M.I."/>
        </authorList>
    </citation>
    <scope>NUCLEOTIDE SEQUENCE</scope>
    <source>
        <tissue evidence="2">Shoot tissue taken approximately 20 cm above the soil surface</tissue>
    </source>
</reference>